<comment type="caution">
    <text evidence="1">The sequence shown here is derived from an EMBL/GenBank/DDBJ whole genome shotgun (WGS) entry which is preliminary data.</text>
</comment>
<reference evidence="1" key="1">
    <citation type="submission" date="2022-06" db="EMBL/GenBank/DDBJ databases">
        <title>Uncovering the hologenomic basis of an extraordinary plant invasion.</title>
        <authorList>
            <person name="Bieker V.C."/>
            <person name="Martin M.D."/>
            <person name="Gilbert T."/>
            <person name="Hodgins K."/>
            <person name="Battlay P."/>
            <person name="Petersen B."/>
            <person name="Wilson J."/>
        </authorList>
    </citation>
    <scope>NUCLEOTIDE SEQUENCE</scope>
    <source>
        <strain evidence="1">AA19_3_7</strain>
        <tissue evidence="1">Leaf</tissue>
    </source>
</reference>
<proteinExistence type="predicted"/>
<dbReference type="AlphaFoldDB" id="A0AAD5BVR5"/>
<organism evidence="1 2">
    <name type="scientific">Ambrosia artemisiifolia</name>
    <name type="common">Common ragweed</name>
    <dbReference type="NCBI Taxonomy" id="4212"/>
    <lineage>
        <taxon>Eukaryota</taxon>
        <taxon>Viridiplantae</taxon>
        <taxon>Streptophyta</taxon>
        <taxon>Embryophyta</taxon>
        <taxon>Tracheophyta</taxon>
        <taxon>Spermatophyta</taxon>
        <taxon>Magnoliopsida</taxon>
        <taxon>eudicotyledons</taxon>
        <taxon>Gunneridae</taxon>
        <taxon>Pentapetalae</taxon>
        <taxon>asterids</taxon>
        <taxon>campanulids</taxon>
        <taxon>Asterales</taxon>
        <taxon>Asteraceae</taxon>
        <taxon>Asteroideae</taxon>
        <taxon>Heliantheae alliance</taxon>
        <taxon>Heliantheae</taxon>
        <taxon>Ambrosia</taxon>
    </lineage>
</organism>
<sequence>WHELLTRHHRLLRSILAPDFIPRMKNSYDTISGIRFAVNPSDLSSIEHRYEATCLNDQARLVTGVYDTHGGPEASRFITNHLFTYRIPFLFLRTGVKRFVYVSATFYKDILMERVQAITDTIPTRHEEIELLVRYPYGHVILRPGFVYGNCRVGNPELPLDVIGSPLEEVN</sequence>
<evidence type="ECO:0000313" key="2">
    <source>
        <dbReference type="Proteomes" id="UP001206925"/>
    </source>
</evidence>
<dbReference type="InterPro" id="IPR036291">
    <property type="entry name" value="NAD(P)-bd_dom_sf"/>
</dbReference>
<name>A0AAD5BVR5_AMBAR</name>
<protein>
    <submittedName>
        <fullName evidence="1">Uncharacterized protein</fullName>
    </submittedName>
</protein>
<accession>A0AAD5BVR5</accession>
<keyword evidence="2" id="KW-1185">Reference proteome</keyword>
<feature type="non-terminal residue" evidence="1">
    <location>
        <position position="1"/>
    </location>
</feature>
<dbReference type="EMBL" id="JAMZMK010010796">
    <property type="protein sequence ID" value="KAI7730350.1"/>
    <property type="molecule type" value="Genomic_DNA"/>
</dbReference>
<dbReference type="Proteomes" id="UP001206925">
    <property type="component" value="Unassembled WGS sequence"/>
</dbReference>
<gene>
    <name evidence="1" type="ORF">M8C21_025107</name>
</gene>
<dbReference type="SUPFAM" id="SSF51735">
    <property type="entry name" value="NAD(P)-binding Rossmann-fold domains"/>
    <property type="match status" value="1"/>
</dbReference>
<evidence type="ECO:0000313" key="1">
    <source>
        <dbReference type="EMBL" id="KAI7730350.1"/>
    </source>
</evidence>